<protein>
    <submittedName>
        <fullName evidence="1">Uncharacterized protein</fullName>
    </submittedName>
</protein>
<dbReference type="Pfam" id="PF05553">
    <property type="entry name" value="DUF761"/>
    <property type="match status" value="1"/>
</dbReference>
<dbReference type="PANTHER" id="PTHR33450">
    <property type="entry name" value="EMB|CAB67623.1-RELATED"/>
    <property type="match status" value="1"/>
</dbReference>
<dbReference type="Proteomes" id="UP000729402">
    <property type="component" value="Unassembled WGS sequence"/>
</dbReference>
<name>A0A8J5RTY2_ZIZPA</name>
<gene>
    <name evidence="1" type="ORF">GUJ93_ZPchr0002g24496</name>
</gene>
<reference evidence="1" key="1">
    <citation type="journal article" date="2021" name="bioRxiv">
        <title>Whole Genome Assembly and Annotation of Northern Wild Rice, Zizania palustris L., Supports a Whole Genome Duplication in the Zizania Genus.</title>
        <authorList>
            <person name="Haas M."/>
            <person name="Kono T."/>
            <person name="Macchietto M."/>
            <person name="Millas R."/>
            <person name="McGilp L."/>
            <person name="Shao M."/>
            <person name="Duquette J."/>
            <person name="Hirsch C.N."/>
            <person name="Kimball J."/>
        </authorList>
    </citation>
    <scope>NUCLEOTIDE SEQUENCE</scope>
    <source>
        <tissue evidence="1">Fresh leaf tissue</tissue>
    </source>
</reference>
<dbReference type="PANTHER" id="PTHR33450:SF39">
    <property type="entry name" value="OS09G0279200 PROTEIN"/>
    <property type="match status" value="1"/>
</dbReference>
<proteinExistence type="predicted"/>
<dbReference type="InterPro" id="IPR008480">
    <property type="entry name" value="DUF761_pln"/>
</dbReference>
<keyword evidence="2" id="KW-1185">Reference proteome</keyword>
<evidence type="ECO:0000313" key="2">
    <source>
        <dbReference type="Proteomes" id="UP000729402"/>
    </source>
</evidence>
<comment type="caution">
    <text evidence="1">The sequence shown here is derived from an EMBL/GenBank/DDBJ whole genome shotgun (WGS) entry which is preliminary data.</text>
</comment>
<dbReference type="OrthoDB" id="1104789at2759"/>
<sequence>MGHLLHVKPFPSPPSSDLKLTKIKHIIHAFVLKHGGRLAVALGGAKSLFLDLVNNSVRLRNKIKRRKSNKRRLVGGSGGDGSVTMQLKLLLPTAVLSSSEVAVVQPYDAAEITYYDSSWNTMIPAEQLPPITGYLSWPEKEEDENQQEDEEGGKNEIDLLADKFIARCHERFMLEKQESYRRFQEMLARSL</sequence>
<dbReference type="EMBL" id="JAAALK010000287">
    <property type="protein sequence ID" value="KAG8056277.1"/>
    <property type="molecule type" value="Genomic_DNA"/>
</dbReference>
<evidence type="ECO:0000313" key="1">
    <source>
        <dbReference type="EMBL" id="KAG8056277.1"/>
    </source>
</evidence>
<organism evidence="1 2">
    <name type="scientific">Zizania palustris</name>
    <name type="common">Northern wild rice</name>
    <dbReference type="NCBI Taxonomy" id="103762"/>
    <lineage>
        <taxon>Eukaryota</taxon>
        <taxon>Viridiplantae</taxon>
        <taxon>Streptophyta</taxon>
        <taxon>Embryophyta</taxon>
        <taxon>Tracheophyta</taxon>
        <taxon>Spermatophyta</taxon>
        <taxon>Magnoliopsida</taxon>
        <taxon>Liliopsida</taxon>
        <taxon>Poales</taxon>
        <taxon>Poaceae</taxon>
        <taxon>BOP clade</taxon>
        <taxon>Oryzoideae</taxon>
        <taxon>Oryzeae</taxon>
        <taxon>Zizaniinae</taxon>
        <taxon>Zizania</taxon>
    </lineage>
</organism>
<accession>A0A8J5RTY2</accession>
<dbReference type="AlphaFoldDB" id="A0A8J5RTY2"/>
<reference evidence="1" key="2">
    <citation type="submission" date="2021-02" db="EMBL/GenBank/DDBJ databases">
        <authorList>
            <person name="Kimball J.A."/>
            <person name="Haas M.W."/>
            <person name="Macchietto M."/>
            <person name="Kono T."/>
            <person name="Duquette J."/>
            <person name="Shao M."/>
        </authorList>
    </citation>
    <scope>NUCLEOTIDE SEQUENCE</scope>
    <source>
        <tissue evidence="1">Fresh leaf tissue</tissue>
    </source>
</reference>